<accession>A0A3B0VWR1</accession>
<dbReference type="NCBIfam" id="NF012211">
    <property type="entry name" value="tand_rpt_95"/>
    <property type="match status" value="2"/>
</dbReference>
<protein>
    <recommendedName>
        <fullName evidence="2">Tandem-95 repeat protein</fullName>
    </recommendedName>
</protein>
<dbReference type="Gene3D" id="2.60.40.3440">
    <property type="match status" value="1"/>
</dbReference>
<dbReference type="Gene3D" id="2.60.40.2810">
    <property type="match status" value="1"/>
</dbReference>
<dbReference type="EMBL" id="UOFA01000123">
    <property type="protein sequence ID" value="VAW44603.1"/>
    <property type="molecule type" value="Genomic_DNA"/>
</dbReference>
<name>A0A3B0VWR1_9ZZZZ</name>
<gene>
    <name evidence="1" type="ORF">MNBD_GAMMA02-1645</name>
</gene>
<dbReference type="AlphaFoldDB" id="A0A3B0VWR1"/>
<sequence length="157" mass="16229">DPDGTVLEIISTSNPANGTLSSGDDEIKYTANSGFVGMDTFTYTISDVDGATSTATVTITVNDANTAPVAVDDSYFTTQNTSTTINLLSNDSDPDGDVITLVSVNSEGSLGTVVDINADGTVTYVPPADWCGTDTFTYTITDGTQQSTATVTITILD</sequence>
<dbReference type="Pfam" id="PF17963">
    <property type="entry name" value="Big_9"/>
    <property type="match status" value="2"/>
</dbReference>
<evidence type="ECO:0000313" key="1">
    <source>
        <dbReference type="EMBL" id="VAW44603.1"/>
    </source>
</evidence>
<organism evidence="1">
    <name type="scientific">hydrothermal vent metagenome</name>
    <dbReference type="NCBI Taxonomy" id="652676"/>
    <lineage>
        <taxon>unclassified sequences</taxon>
        <taxon>metagenomes</taxon>
        <taxon>ecological metagenomes</taxon>
    </lineage>
</organism>
<reference evidence="1" key="1">
    <citation type="submission" date="2018-06" db="EMBL/GenBank/DDBJ databases">
        <authorList>
            <person name="Zhirakovskaya E."/>
        </authorList>
    </citation>
    <scope>NUCLEOTIDE SEQUENCE</scope>
</reference>
<proteinExistence type="predicted"/>
<evidence type="ECO:0008006" key="2">
    <source>
        <dbReference type="Google" id="ProtNLM"/>
    </source>
</evidence>
<feature type="non-terminal residue" evidence="1">
    <location>
        <position position="1"/>
    </location>
</feature>